<keyword evidence="1" id="KW-0812">Transmembrane</keyword>
<proteinExistence type="predicted"/>
<dbReference type="RefSeq" id="WP_326299046.1">
    <property type="nucleotide sequence ID" value="NZ_JAYLLH010000033.1"/>
</dbReference>
<evidence type="ECO:0000313" key="2">
    <source>
        <dbReference type="EMBL" id="MEC3862974.1"/>
    </source>
</evidence>
<protein>
    <submittedName>
        <fullName evidence="2">YIP1 family protein</fullName>
    </submittedName>
</protein>
<evidence type="ECO:0000313" key="3">
    <source>
        <dbReference type="Proteomes" id="UP001348149"/>
    </source>
</evidence>
<feature type="transmembrane region" description="Helical" evidence="1">
    <location>
        <begin position="103"/>
        <end position="128"/>
    </location>
</feature>
<evidence type="ECO:0000256" key="1">
    <source>
        <dbReference type="SAM" id="Phobius"/>
    </source>
</evidence>
<dbReference type="Proteomes" id="UP001348149">
    <property type="component" value="Unassembled WGS sequence"/>
</dbReference>
<feature type="transmembrane region" description="Helical" evidence="1">
    <location>
        <begin position="32"/>
        <end position="51"/>
    </location>
</feature>
<keyword evidence="1" id="KW-0472">Membrane</keyword>
<dbReference type="EMBL" id="JAYLLH010000033">
    <property type="protein sequence ID" value="MEC3862974.1"/>
    <property type="molecule type" value="Genomic_DNA"/>
</dbReference>
<keyword evidence="1" id="KW-1133">Transmembrane helix</keyword>
<feature type="transmembrane region" description="Helical" evidence="1">
    <location>
        <begin position="71"/>
        <end position="91"/>
    </location>
</feature>
<keyword evidence="3" id="KW-1185">Reference proteome</keyword>
<name>A0ABU6HM36_9RHOB</name>
<gene>
    <name evidence="2" type="ORF">VK792_16900</name>
</gene>
<sequence length="196" mass="20782">MTPAQFSDLVWRTLSAPRDMAEWLLSLRLSEAVLWPAFALVVVLDTLFFQLLVMQAPDQVLLVPALASPVLYLALSALWLSGMILLVTGIGRMFGGTAQAQDVAVLVIWLMGLDALVSGLQAALVAVAPGLVQVVAMIATFAGIWLSVVFISVAHRFTGPFVAMFVLLLSVLGAGLVLGLALGFLGVSNYGMLQDV</sequence>
<organism evidence="2 3">
    <name type="scientific">Mesobacterium hydrothermale</name>
    <dbReference type="NCBI Taxonomy" id="3111907"/>
    <lineage>
        <taxon>Bacteria</taxon>
        <taxon>Pseudomonadati</taxon>
        <taxon>Pseudomonadota</taxon>
        <taxon>Alphaproteobacteria</taxon>
        <taxon>Rhodobacterales</taxon>
        <taxon>Roseobacteraceae</taxon>
        <taxon>Mesobacterium</taxon>
    </lineage>
</organism>
<comment type="caution">
    <text evidence="2">The sequence shown here is derived from an EMBL/GenBank/DDBJ whole genome shotgun (WGS) entry which is preliminary data.</text>
</comment>
<accession>A0ABU6HM36</accession>
<reference evidence="2 3" key="1">
    <citation type="submission" date="2024-01" db="EMBL/GenBank/DDBJ databases">
        <title>Mesobacterium rodlantinim sp. nov., isolated from shallow sea hydrothermal systems off Kueishantao Island.</title>
        <authorList>
            <person name="Su Z."/>
            <person name="Tang K."/>
        </authorList>
    </citation>
    <scope>NUCLEOTIDE SEQUENCE [LARGE SCALE GENOMIC DNA]</scope>
    <source>
        <strain evidence="2 3">TK19101</strain>
    </source>
</reference>
<feature type="transmembrane region" description="Helical" evidence="1">
    <location>
        <begin position="134"/>
        <end position="154"/>
    </location>
</feature>
<feature type="transmembrane region" description="Helical" evidence="1">
    <location>
        <begin position="161"/>
        <end position="187"/>
    </location>
</feature>